<name>A0A1R1XHS9_9FUNG</name>
<evidence type="ECO:0000256" key="1">
    <source>
        <dbReference type="SAM" id="MobiDB-lite"/>
    </source>
</evidence>
<proteinExistence type="predicted"/>
<dbReference type="AlphaFoldDB" id="A0A1R1XHS9"/>
<dbReference type="Proteomes" id="UP000187429">
    <property type="component" value="Unassembled WGS sequence"/>
</dbReference>
<gene>
    <name evidence="2" type="ORF">AYI69_g8712</name>
</gene>
<evidence type="ECO:0000313" key="3">
    <source>
        <dbReference type="Proteomes" id="UP000187429"/>
    </source>
</evidence>
<comment type="caution">
    <text evidence="2">The sequence shown here is derived from an EMBL/GenBank/DDBJ whole genome shotgun (WGS) entry which is preliminary data.</text>
</comment>
<keyword evidence="3" id="KW-1185">Reference proteome</keyword>
<accession>A0A1R1XHS9</accession>
<reference evidence="3" key="1">
    <citation type="submission" date="2017-01" db="EMBL/GenBank/DDBJ databases">
        <authorList>
            <person name="Wang Y."/>
            <person name="White M."/>
            <person name="Kvist S."/>
            <person name="Moncalvo J.-M."/>
        </authorList>
    </citation>
    <scope>NUCLEOTIDE SEQUENCE [LARGE SCALE GENOMIC DNA]</scope>
    <source>
        <strain evidence="3">ID-206-W2</strain>
    </source>
</reference>
<organism evidence="2 3">
    <name type="scientific">Smittium culicis</name>
    <dbReference type="NCBI Taxonomy" id="133412"/>
    <lineage>
        <taxon>Eukaryota</taxon>
        <taxon>Fungi</taxon>
        <taxon>Fungi incertae sedis</taxon>
        <taxon>Zoopagomycota</taxon>
        <taxon>Kickxellomycotina</taxon>
        <taxon>Harpellomycetes</taxon>
        <taxon>Harpellales</taxon>
        <taxon>Legeriomycetaceae</taxon>
        <taxon>Smittium</taxon>
    </lineage>
</organism>
<evidence type="ECO:0000313" key="2">
    <source>
        <dbReference type="EMBL" id="OMJ14171.1"/>
    </source>
</evidence>
<dbReference type="EMBL" id="LSSM01004764">
    <property type="protein sequence ID" value="OMJ14171.1"/>
    <property type="molecule type" value="Genomic_DNA"/>
</dbReference>
<sequence>MVIRKPVKRARTLFCDVLKGDDPQYPTNEVQNSYVGDYPRDNKHKLKKQSKKKLVLIPWPPKSLLNVPGRRLAMP</sequence>
<protein>
    <submittedName>
        <fullName evidence="2">Uncharacterized protein</fullName>
    </submittedName>
</protein>
<feature type="region of interest" description="Disordered" evidence="1">
    <location>
        <begin position="28"/>
        <end position="49"/>
    </location>
</feature>